<accession>A0ABY8FTN5</accession>
<protein>
    <submittedName>
        <fullName evidence="3">Glycoside hydrolase family 16 protein</fullName>
    </submittedName>
</protein>
<gene>
    <name evidence="3" type="ORF">P7228_04505</name>
</gene>
<evidence type="ECO:0000256" key="1">
    <source>
        <dbReference type="ARBA" id="ARBA00006865"/>
    </source>
</evidence>
<name>A0ABY8FTN5_9SPHN</name>
<comment type="similarity">
    <text evidence="1">Belongs to the glycosyl hydrolase 16 family.</text>
</comment>
<dbReference type="SUPFAM" id="SSF49899">
    <property type="entry name" value="Concanavalin A-like lectins/glucanases"/>
    <property type="match status" value="1"/>
</dbReference>
<dbReference type="InterPro" id="IPR013320">
    <property type="entry name" value="ConA-like_dom_sf"/>
</dbReference>
<dbReference type="GO" id="GO:0016787">
    <property type="term" value="F:hydrolase activity"/>
    <property type="evidence" value="ECO:0007669"/>
    <property type="project" value="UniProtKB-KW"/>
</dbReference>
<dbReference type="InterPro" id="IPR000757">
    <property type="entry name" value="Beta-glucanase-like"/>
</dbReference>
<evidence type="ECO:0000313" key="4">
    <source>
        <dbReference type="Proteomes" id="UP001215827"/>
    </source>
</evidence>
<dbReference type="PANTHER" id="PTHR10963">
    <property type="entry name" value="GLYCOSYL HYDROLASE-RELATED"/>
    <property type="match status" value="1"/>
</dbReference>
<dbReference type="Proteomes" id="UP001215827">
    <property type="component" value="Chromosome"/>
</dbReference>
<sequence>MKSLTLAATFFLASSAQTPLSPGKPLDICAFDLVFSEEFDTLSVNPWMLDGKRWIAHTPWNGDFGDARFLNPGPEGPFGIEDGKLVITARKGERDRWGSGLLAAADKTGAGTGVRYGYFEASMKLPPGPGLWPAFWLISLKPTSDNRPKVEIDVIEYYGHRTNKYSIAMHVWFLRSGEGPNRSKGDRISVTPGQLTERFHTFGVEVDPEHVTYYFDRVQVARFPTPPEHQTPLHPLVNLAMGPGYPIDQTPDPSRLYVDYVRIYERNEAEQAARCAENAPGDTAVQE</sequence>
<feature type="domain" description="GH16" evidence="2">
    <location>
        <begin position="13"/>
        <end position="269"/>
    </location>
</feature>
<evidence type="ECO:0000313" key="3">
    <source>
        <dbReference type="EMBL" id="WFL78330.1"/>
    </source>
</evidence>
<dbReference type="PROSITE" id="PS51762">
    <property type="entry name" value="GH16_2"/>
    <property type="match status" value="1"/>
</dbReference>
<dbReference type="Pfam" id="PF00722">
    <property type="entry name" value="Glyco_hydro_16"/>
    <property type="match status" value="1"/>
</dbReference>
<evidence type="ECO:0000259" key="2">
    <source>
        <dbReference type="PROSITE" id="PS51762"/>
    </source>
</evidence>
<dbReference type="InterPro" id="IPR050546">
    <property type="entry name" value="Glycosyl_Hydrlase_16"/>
</dbReference>
<dbReference type="EMBL" id="CP121106">
    <property type="protein sequence ID" value="WFL78330.1"/>
    <property type="molecule type" value="Genomic_DNA"/>
</dbReference>
<dbReference type="PANTHER" id="PTHR10963:SF55">
    <property type="entry name" value="GLYCOSIDE HYDROLASE FAMILY 16 PROTEIN"/>
    <property type="match status" value="1"/>
</dbReference>
<proteinExistence type="inferred from homology"/>
<keyword evidence="4" id="KW-1185">Reference proteome</keyword>
<dbReference type="CDD" id="cd08023">
    <property type="entry name" value="GH16_laminarinase_like"/>
    <property type="match status" value="1"/>
</dbReference>
<reference evidence="3 4" key="1">
    <citation type="submission" date="2023-03" db="EMBL/GenBank/DDBJ databases">
        <title>Altererythrobacter sp. CAU 1644 isolated from sand.</title>
        <authorList>
            <person name="Kim W."/>
        </authorList>
    </citation>
    <scope>NUCLEOTIDE SEQUENCE [LARGE SCALE GENOMIC DNA]</scope>
    <source>
        <strain evidence="3 4">CAU 1644</strain>
    </source>
</reference>
<organism evidence="3 4">
    <name type="scientific">Altererythrobacter arenosus</name>
    <dbReference type="NCBI Taxonomy" id="3032592"/>
    <lineage>
        <taxon>Bacteria</taxon>
        <taxon>Pseudomonadati</taxon>
        <taxon>Pseudomonadota</taxon>
        <taxon>Alphaproteobacteria</taxon>
        <taxon>Sphingomonadales</taxon>
        <taxon>Erythrobacteraceae</taxon>
        <taxon>Altererythrobacter</taxon>
    </lineage>
</organism>
<keyword evidence="3" id="KW-0378">Hydrolase</keyword>
<dbReference type="RefSeq" id="WP_278017020.1">
    <property type="nucleotide sequence ID" value="NZ_CP121106.1"/>
</dbReference>
<dbReference type="Gene3D" id="2.60.120.200">
    <property type="match status" value="1"/>
</dbReference>